<dbReference type="GO" id="GO:0016491">
    <property type="term" value="F:oxidoreductase activity"/>
    <property type="evidence" value="ECO:0007669"/>
    <property type="project" value="UniProtKB-KW"/>
</dbReference>
<dbReference type="Pfam" id="PF08240">
    <property type="entry name" value="ADH_N"/>
    <property type="match status" value="1"/>
</dbReference>
<name>A0AAW0SLY6_SCYPA</name>
<dbReference type="Gene3D" id="3.90.180.10">
    <property type="entry name" value="Medium-chain alcohol dehydrogenases, catalytic domain"/>
    <property type="match status" value="1"/>
</dbReference>
<dbReference type="FunFam" id="3.40.50.720:FF:000068">
    <property type="entry name" value="Sorbitol dehydrogenase"/>
    <property type="match status" value="1"/>
</dbReference>
<dbReference type="SUPFAM" id="SSF50129">
    <property type="entry name" value="GroES-like"/>
    <property type="match status" value="1"/>
</dbReference>
<evidence type="ECO:0000259" key="10">
    <source>
        <dbReference type="Pfam" id="PF08240"/>
    </source>
</evidence>
<keyword evidence="6" id="KW-0520">NAD</keyword>
<dbReference type="Pfam" id="PF00107">
    <property type="entry name" value="ADH_zinc_N"/>
    <property type="match status" value="1"/>
</dbReference>
<reference evidence="11 12" key="1">
    <citation type="submission" date="2023-03" db="EMBL/GenBank/DDBJ databases">
        <title>High-quality genome of Scylla paramamosain provides insights in environmental adaptation.</title>
        <authorList>
            <person name="Zhang L."/>
        </authorList>
    </citation>
    <scope>NUCLEOTIDE SEQUENCE [LARGE SCALE GENOMIC DNA]</scope>
    <source>
        <strain evidence="11">LZ_2023a</strain>
        <tissue evidence="11">Muscle</tissue>
    </source>
</reference>
<sequence length="450" mass="48966">MVHKDEVVKKKTVSPIMKHEDEDVKVKKVTAVMKHEDEDVKVKKVTAVMVHEEEDVKVKKVTTTLMPEDEDVKMKTVAATMMHEHVKVTNVTVVMIAVAKLSIVSTAHPTLKERSYSLRGVQRLSDLCSEVLVKISKVCICENDDHYVYEGKLGDIEAKMPCGVCTACMGTVAYCGREVTDFKIGDRVTIEPGSPCGCCHMCTSGCYNLCEESTCYMTESVGGGCLAKYCMTKAHLVHKLPDCVCDEDGAMVQPLSMALHACNRAEVSAGSHVLVSGAGCMGLLCVGVAKAMGATKIMVVDENGELLKKACEMGADHTILLNCNMDAATLAKRVEEEMGCPPNVSFECTSTKKGMNNCIHATEASGTVMQVGVCNEEVTLPLYLATMNEIDIKGICCSANCFPVAIEMIENNMVCVNKLISKCYDFSHYQDAFDFLHNNDDCICCIVSCC</sequence>
<dbReference type="InterPro" id="IPR036291">
    <property type="entry name" value="NAD(P)-bd_dom_sf"/>
</dbReference>
<feature type="domain" description="Alcohol dehydrogenase-like N-terminal" evidence="10">
    <location>
        <begin position="130"/>
        <end position="242"/>
    </location>
</feature>
<dbReference type="SUPFAM" id="SSF51735">
    <property type="entry name" value="NAD(P)-binding Rossmann-fold domains"/>
    <property type="match status" value="1"/>
</dbReference>
<dbReference type="InterPro" id="IPR011032">
    <property type="entry name" value="GroES-like_sf"/>
</dbReference>
<dbReference type="Proteomes" id="UP001487740">
    <property type="component" value="Unassembled WGS sequence"/>
</dbReference>
<evidence type="ECO:0000256" key="3">
    <source>
        <dbReference type="ARBA" id="ARBA00022723"/>
    </source>
</evidence>
<evidence type="ECO:0000256" key="8">
    <source>
        <dbReference type="ARBA" id="ARBA00032485"/>
    </source>
</evidence>
<evidence type="ECO:0000256" key="4">
    <source>
        <dbReference type="ARBA" id="ARBA00022833"/>
    </source>
</evidence>
<dbReference type="PANTHER" id="PTHR43161:SF9">
    <property type="entry name" value="SORBITOL DEHYDROGENASE"/>
    <property type="match status" value="1"/>
</dbReference>
<dbReference type="InterPro" id="IPR013149">
    <property type="entry name" value="ADH-like_C"/>
</dbReference>
<protein>
    <recommendedName>
        <fullName evidence="7">Sorbitol dehydrogenase</fullName>
    </recommendedName>
    <alternativeName>
        <fullName evidence="8">Polyol dehydrogenase</fullName>
    </alternativeName>
</protein>
<evidence type="ECO:0000313" key="11">
    <source>
        <dbReference type="EMBL" id="KAK8375765.1"/>
    </source>
</evidence>
<comment type="caution">
    <text evidence="11">The sequence shown here is derived from an EMBL/GenBank/DDBJ whole genome shotgun (WGS) entry which is preliminary data.</text>
</comment>
<keyword evidence="12" id="KW-1185">Reference proteome</keyword>
<dbReference type="EMBL" id="JARAKH010000049">
    <property type="protein sequence ID" value="KAK8375765.1"/>
    <property type="molecule type" value="Genomic_DNA"/>
</dbReference>
<evidence type="ECO:0000259" key="9">
    <source>
        <dbReference type="Pfam" id="PF00107"/>
    </source>
</evidence>
<dbReference type="AlphaFoldDB" id="A0AAW0SLY6"/>
<dbReference type="Gene3D" id="3.40.50.720">
    <property type="entry name" value="NAD(P)-binding Rossmann-like Domain"/>
    <property type="match status" value="1"/>
</dbReference>
<accession>A0AAW0SLY6</accession>
<proteinExistence type="inferred from homology"/>
<evidence type="ECO:0000256" key="6">
    <source>
        <dbReference type="ARBA" id="ARBA00023027"/>
    </source>
</evidence>
<evidence type="ECO:0000256" key="7">
    <source>
        <dbReference type="ARBA" id="ARBA00026132"/>
    </source>
</evidence>
<keyword evidence="3" id="KW-0479">Metal-binding</keyword>
<gene>
    <name evidence="11" type="ORF">O3P69_008482</name>
</gene>
<comment type="cofactor">
    <cofactor evidence="1">
        <name>Zn(2+)</name>
        <dbReference type="ChEBI" id="CHEBI:29105"/>
    </cofactor>
</comment>
<keyword evidence="5" id="KW-0560">Oxidoreductase</keyword>
<dbReference type="PANTHER" id="PTHR43161">
    <property type="entry name" value="SORBITOL DEHYDROGENASE"/>
    <property type="match status" value="1"/>
</dbReference>
<dbReference type="GO" id="GO:0046872">
    <property type="term" value="F:metal ion binding"/>
    <property type="evidence" value="ECO:0007669"/>
    <property type="project" value="UniProtKB-KW"/>
</dbReference>
<dbReference type="InterPro" id="IPR013154">
    <property type="entry name" value="ADH-like_N"/>
</dbReference>
<comment type="similarity">
    <text evidence="2">Belongs to the zinc-containing alcohol dehydrogenase family.</text>
</comment>
<organism evidence="11 12">
    <name type="scientific">Scylla paramamosain</name>
    <name type="common">Mud crab</name>
    <dbReference type="NCBI Taxonomy" id="85552"/>
    <lineage>
        <taxon>Eukaryota</taxon>
        <taxon>Metazoa</taxon>
        <taxon>Ecdysozoa</taxon>
        <taxon>Arthropoda</taxon>
        <taxon>Crustacea</taxon>
        <taxon>Multicrustacea</taxon>
        <taxon>Malacostraca</taxon>
        <taxon>Eumalacostraca</taxon>
        <taxon>Eucarida</taxon>
        <taxon>Decapoda</taxon>
        <taxon>Pleocyemata</taxon>
        <taxon>Brachyura</taxon>
        <taxon>Eubrachyura</taxon>
        <taxon>Portunoidea</taxon>
        <taxon>Portunidae</taxon>
        <taxon>Portuninae</taxon>
        <taxon>Scylla</taxon>
    </lineage>
</organism>
<evidence type="ECO:0000256" key="2">
    <source>
        <dbReference type="ARBA" id="ARBA00008072"/>
    </source>
</evidence>
<evidence type="ECO:0000256" key="1">
    <source>
        <dbReference type="ARBA" id="ARBA00001947"/>
    </source>
</evidence>
<evidence type="ECO:0000313" key="12">
    <source>
        <dbReference type="Proteomes" id="UP001487740"/>
    </source>
</evidence>
<keyword evidence="4" id="KW-0862">Zinc</keyword>
<evidence type="ECO:0000256" key="5">
    <source>
        <dbReference type="ARBA" id="ARBA00023002"/>
    </source>
</evidence>
<feature type="domain" description="Alcohol dehydrogenase-like C-terminal" evidence="9">
    <location>
        <begin position="281"/>
        <end position="410"/>
    </location>
</feature>